<feature type="region of interest" description="Disordered" evidence="1">
    <location>
        <begin position="195"/>
        <end position="219"/>
    </location>
</feature>
<feature type="region of interest" description="Disordered" evidence="1">
    <location>
        <begin position="127"/>
        <end position="150"/>
    </location>
</feature>
<evidence type="ECO:0000256" key="1">
    <source>
        <dbReference type="SAM" id="MobiDB-lite"/>
    </source>
</evidence>
<evidence type="ECO:0000313" key="3">
    <source>
        <dbReference type="Proteomes" id="UP000076447"/>
    </source>
</evidence>
<comment type="caution">
    <text evidence="2">The sequence shown here is derived from an EMBL/GenBank/DDBJ whole genome shotgun (WGS) entry which is preliminary data.</text>
</comment>
<dbReference type="AlphaFoldDB" id="A0A163QVW0"/>
<accession>A0A163QVW0</accession>
<feature type="region of interest" description="Disordered" evidence="1">
    <location>
        <begin position="66"/>
        <end position="102"/>
    </location>
</feature>
<name>A0A163QVW0_9CELL</name>
<dbReference type="Proteomes" id="UP000076447">
    <property type="component" value="Unassembled WGS sequence"/>
</dbReference>
<organism evidence="2 3">
    <name type="scientific">Oerskovia enterophila</name>
    <dbReference type="NCBI Taxonomy" id="43678"/>
    <lineage>
        <taxon>Bacteria</taxon>
        <taxon>Bacillati</taxon>
        <taxon>Actinomycetota</taxon>
        <taxon>Actinomycetes</taxon>
        <taxon>Micrococcales</taxon>
        <taxon>Cellulomonadaceae</taxon>
        <taxon>Oerskovia</taxon>
    </lineage>
</organism>
<sequence length="231" mass="22629">MTAAVTTPEVNAWSSRGPLARIISTASAVTTVRSSSLAALPRPRLATRRAACAIWRRVVCGAVPEVAGPAEEGGSSPAVSVEGVREASSTGSGVAEGSVGDAGAAGTAAADAAADAVAGPALDRARDRAGGFDGDGAKRASASGAAGSGEGAGATLPIAPVCVETRCTVLSDRRARSASSAARWAARRSARVAGVEGASRGASVAGRAAEAGGSSGRSVRVRWSSVTARRY</sequence>
<protein>
    <submittedName>
        <fullName evidence="2">Uncharacterized protein</fullName>
    </submittedName>
</protein>
<reference evidence="2 3" key="1">
    <citation type="submission" date="2016-01" db="EMBL/GenBank/DDBJ databases">
        <title>Genome sequence of Oerskovia enterophila VJag, an agar and cellulose degrading bacterium.</title>
        <authorList>
            <person name="Poehlein A."/>
            <person name="Jag V."/>
            <person name="Bengelsdorf F."/>
            <person name="Duerre P."/>
            <person name="Daniel R."/>
        </authorList>
    </citation>
    <scope>NUCLEOTIDE SEQUENCE [LARGE SCALE GENOMIC DNA]</scope>
    <source>
        <strain evidence="2 3">VJag</strain>
    </source>
</reference>
<proteinExistence type="predicted"/>
<evidence type="ECO:0000313" key="2">
    <source>
        <dbReference type="EMBL" id="KZM34593.1"/>
    </source>
</evidence>
<feature type="compositionally biased region" description="Basic and acidic residues" evidence="1">
    <location>
        <begin position="127"/>
        <end position="138"/>
    </location>
</feature>
<dbReference type="EMBL" id="LRIE01000079">
    <property type="protein sequence ID" value="KZM34593.1"/>
    <property type="molecule type" value="Genomic_DNA"/>
</dbReference>
<gene>
    <name evidence="2" type="ORF">OJAG_28920</name>
</gene>